<evidence type="ECO:0000256" key="8">
    <source>
        <dbReference type="PIRSR" id="PIRSR623612-1"/>
    </source>
</evidence>
<dbReference type="GO" id="GO:0046872">
    <property type="term" value="F:metal ion binding"/>
    <property type="evidence" value="ECO:0007669"/>
    <property type="project" value="UniProtKB-UniRule"/>
</dbReference>
<reference evidence="14" key="2">
    <citation type="submission" date="2020-09" db="EMBL/GenBank/DDBJ databases">
        <authorList>
            <person name="Sun Q."/>
            <person name="Zhou Y."/>
        </authorList>
    </citation>
    <scope>NUCLEOTIDE SEQUENCE</scope>
    <source>
        <strain evidence="14">CGMCC 4.7201</strain>
    </source>
</reference>
<evidence type="ECO:0000259" key="12">
    <source>
        <dbReference type="Pfam" id="PF02868"/>
    </source>
</evidence>
<evidence type="ECO:0000256" key="5">
    <source>
        <dbReference type="ARBA" id="ARBA00022801"/>
    </source>
</evidence>
<dbReference type="Gene3D" id="3.10.170.10">
    <property type="match status" value="1"/>
</dbReference>
<dbReference type="CDD" id="cd09597">
    <property type="entry name" value="M4_TLP"/>
    <property type="match status" value="1"/>
</dbReference>
<evidence type="ECO:0000256" key="9">
    <source>
        <dbReference type="RuleBase" id="RU366073"/>
    </source>
</evidence>
<dbReference type="InterPro" id="IPR013856">
    <property type="entry name" value="Peptidase_M4_domain"/>
</dbReference>
<dbReference type="SUPFAM" id="SSF55486">
    <property type="entry name" value="Metalloproteases ('zincins'), catalytic domain"/>
    <property type="match status" value="1"/>
</dbReference>
<keyword evidence="6 9" id="KW-0862">Zinc</keyword>
<dbReference type="PRINTS" id="PR00730">
    <property type="entry name" value="THERMOLYSIN"/>
</dbReference>
<protein>
    <recommendedName>
        <fullName evidence="9">Neutral metalloproteinase</fullName>
        <ecNumber evidence="9">3.4.24.-</ecNumber>
    </recommendedName>
</protein>
<name>A0A917ZLE7_9ACTN</name>
<accession>A0A917ZLE7</accession>
<dbReference type="Gene3D" id="3.10.450.40">
    <property type="match status" value="1"/>
</dbReference>
<dbReference type="Proteomes" id="UP000641932">
    <property type="component" value="Unassembled WGS sequence"/>
</dbReference>
<feature type="region of interest" description="Disordered" evidence="10">
    <location>
        <begin position="133"/>
        <end position="157"/>
    </location>
</feature>
<dbReference type="EC" id="3.4.24.-" evidence="9"/>
<dbReference type="EMBL" id="BMMS01000006">
    <property type="protein sequence ID" value="GGO85198.1"/>
    <property type="molecule type" value="Genomic_DNA"/>
</dbReference>
<evidence type="ECO:0000256" key="3">
    <source>
        <dbReference type="ARBA" id="ARBA00022723"/>
    </source>
</evidence>
<evidence type="ECO:0000313" key="15">
    <source>
        <dbReference type="Proteomes" id="UP000641932"/>
    </source>
</evidence>
<keyword evidence="15" id="KW-1185">Reference proteome</keyword>
<evidence type="ECO:0000259" key="11">
    <source>
        <dbReference type="Pfam" id="PF01447"/>
    </source>
</evidence>
<evidence type="ECO:0000256" key="6">
    <source>
        <dbReference type="ARBA" id="ARBA00022833"/>
    </source>
</evidence>
<dbReference type="PANTHER" id="PTHR33794:SF1">
    <property type="entry name" value="BACILLOLYSIN"/>
    <property type="match status" value="1"/>
</dbReference>
<feature type="active site" evidence="8">
    <location>
        <position position="356"/>
    </location>
</feature>
<dbReference type="GO" id="GO:0005576">
    <property type="term" value="C:extracellular region"/>
    <property type="evidence" value="ECO:0007669"/>
    <property type="project" value="UniProtKB-SubCell"/>
</dbReference>
<keyword evidence="4 9" id="KW-0732">Signal</keyword>
<dbReference type="RefSeq" id="WP_189131044.1">
    <property type="nucleotide sequence ID" value="NZ_BMMS01000006.1"/>
</dbReference>
<dbReference type="GO" id="GO:0006508">
    <property type="term" value="P:proteolysis"/>
    <property type="evidence" value="ECO:0007669"/>
    <property type="project" value="UniProtKB-KW"/>
</dbReference>
<evidence type="ECO:0000256" key="2">
    <source>
        <dbReference type="ARBA" id="ARBA00022670"/>
    </source>
</evidence>
<dbReference type="AlphaFoldDB" id="A0A917ZLE7"/>
<feature type="region of interest" description="Disordered" evidence="10">
    <location>
        <begin position="233"/>
        <end position="280"/>
    </location>
</feature>
<keyword evidence="3" id="KW-0479">Metal-binding</keyword>
<feature type="domain" description="Peptidase M4 C-terminal" evidence="12">
    <location>
        <begin position="366"/>
        <end position="540"/>
    </location>
</feature>
<feature type="compositionally biased region" description="Basic and acidic residues" evidence="10">
    <location>
        <begin position="146"/>
        <end position="156"/>
    </location>
</feature>
<dbReference type="InterPro" id="IPR027268">
    <property type="entry name" value="Peptidase_M4/M1_CTD_sf"/>
</dbReference>
<feature type="active site" description="Proton donor" evidence="8">
    <location>
        <position position="443"/>
    </location>
</feature>
<dbReference type="InterPro" id="IPR011096">
    <property type="entry name" value="FTP_domain"/>
</dbReference>
<gene>
    <name evidence="14" type="ORF">GCM10012280_18430</name>
</gene>
<evidence type="ECO:0000256" key="4">
    <source>
        <dbReference type="ARBA" id="ARBA00022729"/>
    </source>
</evidence>
<comment type="caution">
    <text evidence="14">The sequence shown here is derived from an EMBL/GenBank/DDBJ whole genome shotgun (WGS) entry which is preliminary data.</text>
</comment>
<dbReference type="Gene3D" id="3.10.450.490">
    <property type="match status" value="1"/>
</dbReference>
<feature type="domain" description="Peptidase M4" evidence="11">
    <location>
        <begin position="220"/>
        <end position="363"/>
    </location>
</feature>
<feature type="domain" description="FTP" evidence="13">
    <location>
        <begin position="66"/>
        <end position="111"/>
    </location>
</feature>
<dbReference type="Pfam" id="PF02868">
    <property type="entry name" value="Peptidase_M4_C"/>
    <property type="match status" value="1"/>
</dbReference>
<comment type="cofactor">
    <cofactor evidence="9">
        <name>Zn(2+)</name>
        <dbReference type="ChEBI" id="CHEBI:29105"/>
    </cofactor>
</comment>
<feature type="signal peptide" evidence="9">
    <location>
        <begin position="1"/>
        <end position="23"/>
    </location>
</feature>
<dbReference type="PANTHER" id="PTHR33794">
    <property type="entry name" value="BACILLOLYSIN"/>
    <property type="match status" value="1"/>
</dbReference>
<sequence length="541" mass="56629">MNRKLAFGAIAAASALIAAGVQAAANAAPDAAPTHAATGRAQLMDQAHKAAPRIAKSLALSGKERLVPRDVVVGENGVRHVRYDRTYDGLRVIGGDLVVHEDAKQRVKSVTWAHKGSLSLGAVKPAVSRASAENKAHGVAQSMATERGRGDSDSLKRVKGAQSPDLIVWAASGTPALAWDTTVNGVQQDNGPSELHVVSDAATGKVLTKYEGIKGAADDKGVHVGTVDLSTKKSGSGFELKDPSRGDGSTVDLKGGTDGNGTPFTDDDDAWGTGKADDPQSAAVDAQFGAAATWDFYKKVFKRAGIFNDGKGAVSRVHYGKDFVNAFWSDDCRCMTYGDGEGNNHPLTALDVAGHEMTHGVTSATAQLVYEGESGGLNEATSDILGTGVEWHANLADDKPDYLIGEEIDIRGDGSPLRYMDKPSKDGSSADYWAAGVGDKDVHHSSGVANHFYYLLSEGSGKKTVNGVEYDSPTQDGSTVTGIGHEKAEAIWYNALTKYFTSTTDYKAARKATLKAAGDLYGADSAEAKAVAAAWTGVNVK</sequence>
<evidence type="ECO:0000256" key="7">
    <source>
        <dbReference type="ARBA" id="ARBA00023049"/>
    </source>
</evidence>
<evidence type="ECO:0000259" key="13">
    <source>
        <dbReference type="Pfam" id="PF07504"/>
    </source>
</evidence>
<dbReference type="Pfam" id="PF01447">
    <property type="entry name" value="Peptidase_M4"/>
    <property type="match status" value="1"/>
</dbReference>
<dbReference type="InterPro" id="IPR050728">
    <property type="entry name" value="Zinc_Metalloprotease_M4"/>
</dbReference>
<keyword evidence="5 9" id="KW-0378">Hydrolase</keyword>
<keyword evidence="2 9" id="KW-0645">Protease</keyword>
<comment type="function">
    <text evidence="9">Extracellular zinc metalloprotease.</text>
</comment>
<keyword evidence="9" id="KW-0964">Secreted</keyword>
<comment type="similarity">
    <text evidence="1 9">Belongs to the peptidase M4 family.</text>
</comment>
<dbReference type="GO" id="GO:0004222">
    <property type="term" value="F:metalloendopeptidase activity"/>
    <property type="evidence" value="ECO:0007669"/>
    <property type="project" value="UniProtKB-UniRule"/>
</dbReference>
<organism evidence="14 15">
    <name type="scientific">Wenjunlia tyrosinilytica</name>
    <dbReference type="NCBI Taxonomy" id="1544741"/>
    <lineage>
        <taxon>Bacteria</taxon>
        <taxon>Bacillati</taxon>
        <taxon>Actinomycetota</taxon>
        <taxon>Actinomycetes</taxon>
        <taxon>Kitasatosporales</taxon>
        <taxon>Streptomycetaceae</taxon>
        <taxon>Wenjunlia</taxon>
    </lineage>
</organism>
<evidence type="ECO:0000256" key="10">
    <source>
        <dbReference type="SAM" id="MobiDB-lite"/>
    </source>
</evidence>
<comment type="subcellular location">
    <subcellularLocation>
        <location evidence="9">Secreted</location>
    </subcellularLocation>
</comment>
<dbReference type="Pfam" id="PF07504">
    <property type="entry name" value="FTP"/>
    <property type="match status" value="1"/>
</dbReference>
<dbReference type="Gene3D" id="1.10.390.10">
    <property type="entry name" value="Neutral Protease Domain 2"/>
    <property type="match status" value="1"/>
</dbReference>
<keyword evidence="7 9" id="KW-0482">Metalloprotease</keyword>
<feature type="chain" id="PRO_5038169302" description="Neutral metalloproteinase" evidence="9">
    <location>
        <begin position="24"/>
        <end position="541"/>
    </location>
</feature>
<dbReference type="InterPro" id="IPR001570">
    <property type="entry name" value="Peptidase_M4_C_domain"/>
</dbReference>
<proteinExistence type="inferred from homology"/>
<dbReference type="InterPro" id="IPR023612">
    <property type="entry name" value="Peptidase_M4"/>
</dbReference>
<evidence type="ECO:0000313" key="14">
    <source>
        <dbReference type="EMBL" id="GGO85198.1"/>
    </source>
</evidence>
<evidence type="ECO:0000256" key="1">
    <source>
        <dbReference type="ARBA" id="ARBA00009388"/>
    </source>
</evidence>
<reference evidence="14" key="1">
    <citation type="journal article" date="2014" name="Int. J. Syst. Evol. Microbiol.">
        <title>Complete genome sequence of Corynebacterium casei LMG S-19264T (=DSM 44701T), isolated from a smear-ripened cheese.</title>
        <authorList>
            <consortium name="US DOE Joint Genome Institute (JGI-PGF)"/>
            <person name="Walter F."/>
            <person name="Albersmeier A."/>
            <person name="Kalinowski J."/>
            <person name="Ruckert C."/>
        </authorList>
    </citation>
    <scope>NUCLEOTIDE SEQUENCE</scope>
    <source>
        <strain evidence="14">CGMCC 4.7201</strain>
    </source>
</reference>